<evidence type="ECO:0000313" key="4">
    <source>
        <dbReference type="Proteomes" id="UP000050501"/>
    </source>
</evidence>
<keyword evidence="4" id="KW-1185">Reference proteome</keyword>
<feature type="region of interest" description="Disordered" evidence="1">
    <location>
        <begin position="23"/>
        <end position="58"/>
    </location>
</feature>
<feature type="signal peptide" evidence="2">
    <location>
        <begin position="1"/>
        <end position="21"/>
    </location>
</feature>
<dbReference type="STRING" id="229921.ADN01_13695"/>
<evidence type="ECO:0000256" key="1">
    <source>
        <dbReference type="SAM" id="MobiDB-lite"/>
    </source>
</evidence>
<evidence type="ECO:0000256" key="2">
    <source>
        <dbReference type="SAM" id="SignalP"/>
    </source>
</evidence>
<dbReference type="Proteomes" id="UP000050501">
    <property type="component" value="Unassembled WGS sequence"/>
</dbReference>
<dbReference type="EMBL" id="LGCM01000046">
    <property type="protein sequence ID" value="KPL79738.1"/>
    <property type="molecule type" value="Genomic_DNA"/>
</dbReference>
<keyword evidence="2" id="KW-0732">Signal</keyword>
<dbReference type="Gene3D" id="2.50.20.20">
    <property type="match status" value="1"/>
</dbReference>
<evidence type="ECO:0000313" key="3">
    <source>
        <dbReference type="EMBL" id="KPL79738.1"/>
    </source>
</evidence>
<feature type="compositionally biased region" description="Acidic residues" evidence="1">
    <location>
        <begin position="41"/>
        <end position="50"/>
    </location>
</feature>
<dbReference type="PROSITE" id="PS51257">
    <property type="entry name" value="PROKAR_LIPOPROTEIN"/>
    <property type="match status" value="1"/>
</dbReference>
<comment type="caution">
    <text evidence="3">The sequence shown here is derived from an EMBL/GenBank/DDBJ whole genome shotgun (WGS) entry which is preliminary data.</text>
</comment>
<feature type="chain" id="PRO_5006025824" evidence="2">
    <location>
        <begin position="22"/>
        <end position="349"/>
    </location>
</feature>
<organism evidence="3 4">
    <name type="scientific">Levilinea saccharolytica</name>
    <dbReference type="NCBI Taxonomy" id="229921"/>
    <lineage>
        <taxon>Bacteria</taxon>
        <taxon>Bacillati</taxon>
        <taxon>Chloroflexota</taxon>
        <taxon>Anaerolineae</taxon>
        <taxon>Anaerolineales</taxon>
        <taxon>Anaerolineaceae</taxon>
        <taxon>Levilinea</taxon>
    </lineage>
</organism>
<gene>
    <name evidence="3" type="ORF">ADN01_13695</name>
</gene>
<accession>A0A0N8GP28</accession>
<sequence length="349" mass="38595">MKIVTLLSIFALLLSACSLFGKPSTSEPTPEAAAPAAEDAPPAEEGEEAPPEPMGGTLDTLDSYRLTFKLSAEGKNELGNDLNETLDLLQEANNADLTYHIKRTGAQVELETGLDTEEIYVFGDKTYVLDTFETDSPCTVFFTEENHLDFAYVFALEEMFPTITQGELLEEGVEVNGVSTNHYAVEALDTYYGSMEKFTAEIWVAQDGEQVIRFSGEAEGEMEIAGEPGTGKMNWEYNLTDINQSVEVAFPELCQEQETSMSEIPIPDNATNRETDEGYFVFDSTDSADVLAEYYKTELVNGGWELTDELSDESLYILTFTKGERELQVEIGPGEDEGITNVIITDFSY</sequence>
<reference evidence="3 4" key="1">
    <citation type="submission" date="2015-07" db="EMBL/GenBank/DDBJ databases">
        <title>Genome sequence of Levilinea saccharolytica DSM 16555.</title>
        <authorList>
            <person name="Hemp J."/>
            <person name="Ward L.M."/>
            <person name="Pace L.A."/>
            <person name="Fischer W.W."/>
        </authorList>
    </citation>
    <scope>NUCLEOTIDE SEQUENCE [LARGE SCALE GENOMIC DNA]</scope>
    <source>
        <strain evidence="3 4">KIBI-1</strain>
    </source>
</reference>
<protein>
    <submittedName>
        <fullName evidence="3">Uncharacterized protein</fullName>
    </submittedName>
</protein>
<proteinExistence type="predicted"/>
<dbReference type="AlphaFoldDB" id="A0A0N8GP28"/>
<feature type="compositionally biased region" description="Low complexity" evidence="1">
    <location>
        <begin position="27"/>
        <end position="40"/>
    </location>
</feature>
<name>A0A0N8GP28_9CHLR</name>